<feature type="transmembrane region" description="Helical" evidence="6">
    <location>
        <begin position="20"/>
        <end position="44"/>
    </location>
</feature>
<evidence type="ECO:0000256" key="4">
    <source>
        <dbReference type="ARBA" id="ARBA00022989"/>
    </source>
</evidence>
<dbReference type="AlphaFoldDB" id="A0AA44UKF6"/>
<dbReference type="PANTHER" id="PTHR30086">
    <property type="entry name" value="ARGININE EXPORTER PROTEIN ARGO"/>
    <property type="match status" value="1"/>
</dbReference>
<keyword evidence="5 6" id="KW-0472">Membrane</keyword>
<keyword evidence="4 6" id="KW-1133">Transmembrane helix</keyword>
<dbReference type="EMBL" id="PHUJ01000003">
    <property type="protein sequence ID" value="PKB28952.1"/>
    <property type="molecule type" value="Genomic_DNA"/>
</dbReference>
<gene>
    <name evidence="7" type="ORF">ATL51_0578</name>
</gene>
<sequence length="217" mass="22255">MTFFQLLTSSWRGRPSVGDVSVLAGFGTGLSLIAAIGAQNAFVLRQGLRHEHVPAVVVFCVLADLVLVTAAVAGVGLVVDRVPGLVEVVRWGGVAWLTGYGLLALRRALRPAGLDTDVRGAARPLVPVLGSAAALTFLNPHMMLDLLVLGSLAAAHGDDGRWAFGAGVVVASLTWFSGLGFGAARLAGLFARPTGWRVLDGVVATVMLGLAVALAAG</sequence>
<proteinExistence type="predicted"/>
<dbReference type="GO" id="GO:0015171">
    <property type="term" value="F:amino acid transmembrane transporter activity"/>
    <property type="evidence" value="ECO:0007669"/>
    <property type="project" value="TreeGrafter"/>
</dbReference>
<evidence type="ECO:0000256" key="6">
    <source>
        <dbReference type="SAM" id="Phobius"/>
    </source>
</evidence>
<keyword evidence="2" id="KW-1003">Cell membrane</keyword>
<comment type="subcellular location">
    <subcellularLocation>
        <location evidence="1">Cell membrane</location>
        <topology evidence="1">Multi-pass membrane protein</topology>
    </subcellularLocation>
</comment>
<evidence type="ECO:0000313" key="7">
    <source>
        <dbReference type="EMBL" id="PKB28952.1"/>
    </source>
</evidence>
<feature type="transmembrane region" description="Helical" evidence="6">
    <location>
        <begin position="196"/>
        <end position="216"/>
    </location>
</feature>
<dbReference type="GO" id="GO:0005886">
    <property type="term" value="C:plasma membrane"/>
    <property type="evidence" value="ECO:0007669"/>
    <property type="project" value="UniProtKB-SubCell"/>
</dbReference>
<feature type="transmembrane region" description="Helical" evidence="6">
    <location>
        <begin position="56"/>
        <end position="79"/>
    </location>
</feature>
<accession>A0AA44UKF6</accession>
<evidence type="ECO:0000256" key="2">
    <source>
        <dbReference type="ARBA" id="ARBA00022475"/>
    </source>
</evidence>
<feature type="transmembrane region" description="Helical" evidence="6">
    <location>
        <begin position="162"/>
        <end position="184"/>
    </location>
</feature>
<feature type="transmembrane region" description="Helical" evidence="6">
    <location>
        <begin position="91"/>
        <end position="109"/>
    </location>
</feature>
<evidence type="ECO:0000256" key="3">
    <source>
        <dbReference type="ARBA" id="ARBA00022692"/>
    </source>
</evidence>
<dbReference type="InterPro" id="IPR001123">
    <property type="entry name" value="LeuE-type"/>
</dbReference>
<dbReference type="Proteomes" id="UP000232453">
    <property type="component" value="Unassembled WGS sequence"/>
</dbReference>
<name>A0AA44UKF6_PSEA5</name>
<reference evidence="7 8" key="1">
    <citation type="submission" date="2017-11" db="EMBL/GenBank/DDBJ databases">
        <title>Sequencing the genomes of 1000 actinobacteria strains.</title>
        <authorList>
            <person name="Klenk H.-P."/>
        </authorList>
    </citation>
    <scope>NUCLEOTIDE SEQUENCE [LARGE SCALE GENOMIC DNA]</scope>
    <source>
        <strain evidence="7 8">DSM 44104</strain>
    </source>
</reference>
<evidence type="ECO:0000256" key="1">
    <source>
        <dbReference type="ARBA" id="ARBA00004651"/>
    </source>
</evidence>
<protein>
    <submittedName>
        <fullName evidence="7">L-lysine exporter family protein LysE/ArgO</fullName>
    </submittedName>
</protein>
<organism evidence="7 8">
    <name type="scientific">Pseudonocardia alni</name>
    <name type="common">Amycolata alni</name>
    <dbReference type="NCBI Taxonomy" id="33907"/>
    <lineage>
        <taxon>Bacteria</taxon>
        <taxon>Bacillati</taxon>
        <taxon>Actinomycetota</taxon>
        <taxon>Actinomycetes</taxon>
        <taxon>Pseudonocardiales</taxon>
        <taxon>Pseudonocardiaceae</taxon>
        <taxon>Pseudonocardia</taxon>
    </lineage>
</organism>
<feature type="transmembrane region" description="Helical" evidence="6">
    <location>
        <begin position="121"/>
        <end position="142"/>
    </location>
</feature>
<dbReference type="Pfam" id="PF01810">
    <property type="entry name" value="LysE"/>
    <property type="match status" value="1"/>
</dbReference>
<dbReference type="PANTHER" id="PTHR30086:SF20">
    <property type="entry name" value="ARGININE EXPORTER PROTEIN ARGO-RELATED"/>
    <property type="match status" value="1"/>
</dbReference>
<evidence type="ECO:0000313" key="8">
    <source>
        <dbReference type="Proteomes" id="UP000232453"/>
    </source>
</evidence>
<keyword evidence="3 6" id="KW-0812">Transmembrane</keyword>
<evidence type="ECO:0000256" key="5">
    <source>
        <dbReference type="ARBA" id="ARBA00023136"/>
    </source>
</evidence>
<comment type="caution">
    <text evidence="7">The sequence shown here is derived from an EMBL/GenBank/DDBJ whole genome shotgun (WGS) entry which is preliminary data.</text>
</comment>